<feature type="domain" description="Pre-mRNA-splicing factor Syf1-like N-terminal HAT-repeats" evidence="8">
    <location>
        <begin position="23"/>
        <end position="170"/>
    </location>
</feature>
<dbReference type="GO" id="GO:0071014">
    <property type="term" value="C:post-mRNA release spliceosomal complex"/>
    <property type="evidence" value="ECO:0007669"/>
    <property type="project" value="TreeGrafter"/>
</dbReference>
<dbReference type="OrthoDB" id="541719at2759"/>
<comment type="similarity">
    <text evidence="2">Belongs to the crooked-neck family.</text>
</comment>
<evidence type="ECO:0000256" key="2">
    <source>
        <dbReference type="ARBA" id="ARBA00008644"/>
    </source>
</evidence>
<dbReference type="InParanoid" id="A0A2G5E3L3"/>
<dbReference type="GO" id="GO:0071007">
    <property type="term" value="C:U2-type catalytic step 2 spliceosome"/>
    <property type="evidence" value="ECO:0007669"/>
    <property type="project" value="TreeGrafter"/>
</dbReference>
<dbReference type="Pfam" id="PF23233">
    <property type="entry name" value="HAT_Syf1_CNRKL1_N"/>
    <property type="match status" value="1"/>
</dbReference>
<dbReference type="InterPro" id="IPR055433">
    <property type="entry name" value="HAT_Syf1-like_N"/>
</dbReference>
<organism evidence="9 10">
    <name type="scientific">Aquilegia coerulea</name>
    <name type="common">Rocky mountain columbine</name>
    <dbReference type="NCBI Taxonomy" id="218851"/>
    <lineage>
        <taxon>Eukaryota</taxon>
        <taxon>Viridiplantae</taxon>
        <taxon>Streptophyta</taxon>
        <taxon>Embryophyta</taxon>
        <taxon>Tracheophyta</taxon>
        <taxon>Spermatophyta</taxon>
        <taxon>Magnoliopsida</taxon>
        <taxon>Ranunculales</taxon>
        <taxon>Ranunculaceae</taxon>
        <taxon>Thalictroideae</taxon>
        <taxon>Aquilegia</taxon>
    </lineage>
</organism>
<dbReference type="SMART" id="SM00386">
    <property type="entry name" value="HAT"/>
    <property type="match status" value="6"/>
</dbReference>
<gene>
    <name evidence="9" type="ORF">AQUCO_01300696v1</name>
</gene>
<evidence type="ECO:0000256" key="6">
    <source>
        <dbReference type="ARBA" id="ARBA00023187"/>
    </source>
</evidence>
<evidence type="ECO:0000256" key="1">
    <source>
        <dbReference type="ARBA" id="ARBA00004123"/>
    </source>
</evidence>
<keyword evidence="3" id="KW-0507">mRNA processing</keyword>
<dbReference type="SUPFAM" id="SSF48452">
    <property type="entry name" value="TPR-like"/>
    <property type="match status" value="2"/>
</dbReference>
<keyword evidence="4" id="KW-0747">Spliceosome</keyword>
<evidence type="ECO:0000259" key="8">
    <source>
        <dbReference type="Pfam" id="PF23233"/>
    </source>
</evidence>
<keyword evidence="10" id="KW-1185">Reference proteome</keyword>
<dbReference type="PANTHER" id="PTHR11246">
    <property type="entry name" value="PRE-MRNA SPLICING FACTOR"/>
    <property type="match status" value="1"/>
</dbReference>
<sequence length="261" mass="31206">MATEQFIREAREPAVYCISKRREFEDRLEHDRSNINLWIKYAKWEASQNEPAHARSICERALEEVVGYRNPDLWCGYAEIEMKNSFTDRARKVLDRAVTLHPRVNQLWLTFIQLEEKLGNVASARTLFERWMCWMPDHQGWLSYIKFEIRYNETEQARQIFERFVQCHPEVESWIRYAKFEMKNGEVDRARNVHGRAVEKFADGNVVGFPEFEEQCKETERARCTNKRMPKRIPKGPEEDLYKRSVLSENRYGDKKFVLGN</sequence>
<dbReference type="InterPro" id="IPR003107">
    <property type="entry name" value="HAT"/>
</dbReference>
<dbReference type="InterPro" id="IPR045075">
    <property type="entry name" value="Syf1-like"/>
</dbReference>
<dbReference type="GO" id="GO:0000245">
    <property type="term" value="P:spliceosomal complex assembly"/>
    <property type="evidence" value="ECO:0007669"/>
    <property type="project" value="TreeGrafter"/>
</dbReference>
<evidence type="ECO:0000313" key="10">
    <source>
        <dbReference type="Proteomes" id="UP000230069"/>
    </source>
</evidence>
<evidence type="ECO:0000256" key="3">
    <source>
        <dbReference type="ARBA" id="ARBA00022664"/>
    </source>
</evidence>
<evidence type="ECO:0000256" key="4">
    <source>
        <dbReference type="ARBA" id="ARBA00022728"/>
    </source>
</evidence>
<dbReference type="GO" id="GO:0000974">
    <property type="term" value="C:Prp19 complex"/>
    <property type="evidence" value="ECO:0007669"/>
    <property type="project" value="TreeGrafter"/>
</dbReference>
<dbReference type="PANTHER" id="PTHR11246:SF3">
    <property type="entry name" value="CROOKED NECK-LIKE PROTEIN 1"/>
    <property type="match status" value="1"/>
</dbReference>
<dbReference type="AlphaFoldDB" id="A0A2G5E3L3"/>
<keyword evidence="5" id="KW-0677">Repeat</keyword>
<evidence type="ECO:0000313" key="9">
    <source>
        <dbReference type="EMBL" id="PIA50127.1"/>
    </source>
</evidence>
<accession>A0A2G5E3L3</accession>
<proteinExistence type="inferred from homology"/>
<dbReference type="GO" id="GO:0071011">
    <property type="term" value="C:precatalytic spliceosome"/>
    <property type="evidence" value="ECO:0007669"/>
    <property type="project" value="TreeGrafter"/>
</dbReference>
<evidence type="ECO:0000256" key="7">
    <source>
        <dbReference type="ARBA" id="ARBA00023242"/>
    </source>
</evidence>
<dbReference type="InterPro" id="IPR011990">
    <property type="entry name" value="TPR-like_helical_dom_sf"/>
</dbReference>
<keyword evidence="6" id="KW-0508">mRNA splicing</keyword>
<dbReference type="Proteomes" id="UP000230069">
    <property type="component" value="Unassembled WGS sequence"/>
</dbReference>
<comment type="subcellular location">
    <subcellularLocation>
        <location evidence="1">Nucleus</location>
    </subcellularLocation>
</comment>
<dbReference type="EMBL" id="KZ305030">
    <property type="protein sequence ID" value="PIA50127.1"/>
    <property type="molecule type" value="Genomic_DNA"/>
</dbReference>
<evidence type="ECO:0000256" key="5">
    <source>
        <dbReference type="ARBA" id="ARBA00022737"/>
    </source>
</evidence>
<dbReference type="STRING" id="218851.A0A2G5E3L3"/>
<name>A0A2G5E3L3_AQUCA</name>
<keyword evidence="7" id="KW-0539">Nucleus</keyword>
<dbReference type="Gene3D" id="1.25.40.10">
    <property type="entry name" value="Tetratricopeptide repeat domain"/>
    <property type="match status" value="2"/>
</dbReference>
<protein>
    <recommendedName>
        <fullName evidence="8">Pre-mRNA-splicing factor Syf1-like N-terminal HAT-repeats domain-containing protein</fullName>
    </recommendedName>
</protein>
<reference evidence="9 10" key="1">
    <citation type="submission" date="2017-09" db="EMBL/GenBank/DDBJ databases">
        <title>WGS assembly of Aquilegia coerulea Goldsmith.</title>
        <authorList>
            <person name="Hodges S."/>
            <person name="Kramer E."/>
            <person name="Nordborg M."/>
            <person name="Tomkins J."/>
            <person name="Borevitz J."/>
            <person name="Derieg N."/>
            <person name="Yan J."/>
            <person name="Mihaltcheva S."/>
            <person name="Hayes R.D."/>
            <person name="Rokhsar D."/>
        </authorList>
    </citation>
    <scope>NUCLEOTIDE SEQUENCE [LARGE SCALE GENOMIC DNA]</scope>
    <source>
        <strain evidence="10">cv. Goldsmith</strain>
    </source>
</reference>